<reference evidence="6" key="1">
    <citation type="journal article" date="2012" name="Nature">
        <title>The oyster genome reveals stress adaptation and complexity of shell formation.</title>
        <authorList>
            <person name="Zhang G."/>
            <person name="Fang X."/>
            <person name="Guo X."/>
            <person name="Li L."/>
            <person name="Luo R."/>
            <person name="Xu F."/>
            <person name="Yang P."/>
            <person name="Zhang L."/>
            <person name="Wang X."/>
            <person name="Qi H."/>
            <person name="Xiong Z."/>
            <person name="Que H."/>
            <person name="Xie Y."/>
            <person name="Holland P.W."/>
            <person name="Paps J."/>
            <person name="Zhu Y."/>
            <person name="Wu F."/>
            <person name="Chen Y."/>
            <person name="Wang J."/>
            <person name="Peng C."/>
            <person name="Meng J."/>
            <person name="Yang L."/>
            <person name="Liu J."/>
            <person name="Wen B."/>
            <person name="Zhang N."/>
            <person name="Huang Z."/>
            <person name="Zhu Q."/>
            <person name="Feng Y."/>
            <person name="Mount A."/>
            <person name="Hedgecock D."/>
            <person name="Xu Z."/>
            <person name="Liu Y."/>
            <person name="Domazet-Loso T."/>
            <person name="Du Y."/>
            <person name="Sun X."/>
            <person name="Zhang S."/>
            <person name="Liu B."/>
            <person name="Cheng P."/>
            <person name="Jiang X."/>
            <person name="Li J."/>
            <person name="Fan D."/>
            <person name="Wang W."/>
            <person name="Fu W."/>
            <person name="Wang T."/>
            <person name="Wang B."/>
            <person name="Zhang J."/>
            <person name="Peng Z."/>
            <person name="Li Y."/>
            <person name="Li N."/>
            <person name="Wang J."/>
            <person name="Chen M."/>
            <person name="He Y."/>
            <person name="Tan F."/>
            <person name="Song X."/>
            <person name="Zheng Q."/>
            <person name="Huang R."/>
            <person name="Yang H."/>
            <person name="Du X."/>
            <person name="Chen L."/>
            <person name="Yang M."/>
            <person name="Gaffney P.M."/>
            <person name="Wang S."/>
            <person name="Luo L."/>
            <person name="She Z."/>
            <person name="Ming Y."/>
            <person name="Huang W."/>
            <person name="Zhang S."/>
            <person name="Huang B."/>
            <person name="Zhang Y."/>
            <person name="Qu T."/>
            <person name="Ni P."/>
            <person name="Miao G."/>
            <person name="Wang J."/>
            <person name="Wang Q."/>
            <person name="Steinberg C.E."/>
            <person name="Wang H."/>
            <person name="Li N."/>
            <person name="Qian L."/>
            <person name="Zhang G."/>
            <person name="Li Y."/>
            <person name="Yang H."/>
            <person name="Liu X."/>
            <person name="Wang J."/>
            <person name="Yin Y."/>
            <person name="Wang J."/>
        </authorList>
    </citation>
    <scope>NUCLEOTIDE SEQUENCE [LARGE SCALE GENOMIC DNA]</scope>
    <source>
        <strain evidence="6">05x7-T-G4-1.051#20</strain>
    </source>
</reference>
<organism evidence="6">
    <name type="scientific">Magallana gigas</name>
    <name type="common">Pacific oyster</name>
    <name type="synonym">Crassostrea gigas</name>
    <dbReference type="NCBI Taxonomy" id="29159"/>
    <lineage>
        <taxon>Eukaryota</taxon>
        <taxon>Metazoa</taxon>
        <taxon>Spiralia</taxon>
        <taxon>Lophotrochozoa</taxon>
        <taxon>Mollusca</taxon>
        <taxon>Bivalvia</taxon>
        <taxon>Autobranchia</taxon>
        <taxon>Pteriomorphia</taxon>
        <taxon>Ostreida</taxon>
        <taxon>Ostreoidea</taxon>
        <taxon>Ostreidae</taxon>
        <taxon>Magallana</taxon>
    </lineage>
</organism>
<evidence type="ECO:0000313" key="6">
    <source>
        <dbReference type="EMBL" id="EKC29189.1"/>
    </source>
</evidence>
<feature type="domain" description="VWA7 N-terminal" evidence="5">
    <location>
        <begin position="98"/>
        <end position="153"/>
    </location>
</feature>
<keyword evidence="2" id="KW-0964">Secreted</keyword>
<evidence type="ECO:0000256" key="1">
    <source>
        <dbReference type="ARBA" id="ARBA00004613"/>
    </source>
</evidence>
<dbReference type="InterPro" id="IPR052577">
    <property type="entry name" value="VWA7"/>
</dbReference>
<feature type="domain" description="Hemicentin-1-like von Willebrand factor A" evidence="4">
    <location>
        <begin position="180"/>
        <end position="337"/>
    </location>
</feature>
<sequence>MLVWTISTLLLYGVSAFIPNAFTPYITDKDFTHQDLTEQGILLAVAEYFESKPAPGNDILLRLRSEAFDALNVSQPNYATARHVIALIYMIPLEPTTDTQGKCSHGGKFDTSATTSAAVGGINKETVTADYSPLFQEHGAVADLAIKHTTYFFAGQTNGLRTVFGDGKFEGLLQLHAGVSLCFVIDTSVSTERDAIRQEIQKLISAGSNPYNYILVYTNDGQTSPTVITKTNGNDILTAFGSINIASNRSCTFSISGTEAAATVAEYGSKMYVFSDAVPRNDVTIRYIQAMQSEKDLTISLLLTGQCKQKRSIGNWSILSQTKHAKAKPFHIYHQFLVQKGTHWIRTSHPPTGQRVVLSFGDTEVNFFLNRIPPVNRAATEIAVADVAMTIFQVVLKPLSLPLELELDETYIVVTTEEPEVGFTPPLWEAAAFDPVCVTDNVDVTLPPPVCPLVDPTLVVPALDVEESVVTEVEESVVGPVVVVGGGVVVHGPGVHDGFTGTVHVLVDVQSVKVMSSEARQQSALDKFKSNCKTA</sequence>
<dbReference type="AlphaFoldDB" id="K1QDN6"/>
<dbReference type="PANTHER" id="PTHR14905:SF7">
    <property type="entry name" value="VON WILLEBRAND FACTOR A DOMAIN-CONTAINING PROTEIN 7"/>
    <property type="match status" value="1"/>
</dbReference>
<dbReference type="InterPro" id="IPR056862">
    <property type="entry name" value="VWA7_N"/>
</dbReference>
<dbReference type="EMBL" id="JH818194">
    <property type="protein sequence ID" value="EKC29189.1"/>
    <property type="molecule type" value="Genomic_DNA"/>
</dbReference>
<dbReference type="InterPro" id="IPR056861">
    <property type="entry name" value="HMCN1-like_VWA"/>
</dbReference>
<accession>K1QDN6</accession>
<evidence type="ECO:0000256" key="2">
    <source>
        <dbReference type="ARBA" id="ARBA00022525"/>
    </source>
</evidence>
<keyword evidence="3" id="KW-0732">Signal</keyword>
<dbReference type="InParanoid" id="K1QDN6"/>
<gene>
    <name evidence="6" type="ORF">CGI_10009998</name>
</gene>
<evidence type="ECO:0000256" key="3">
    <source>
        <dbReference type="ARBA" id="ARBA00022729"/>
    </source>
</evidence>
<dbReference type="Pfam" id="PF25107">
    <property type="entry name" value="VWA7_N"/>
    <property type="match status" value="1"/>
</dbReference>
<evidence type="ECO:0000259" key="4">
    <source>
        <dbReference type="Pfam" id="PF25106"/>
    </source>
</evidence>
<name>K1QDN6_MAGGI</name>
<evidence type="ECO:0000259" key="5">
    <source>
        <dbReference type="Pfam" id="PF25107"/>
    </source>
</evidence>
<dbReference type="PANTHER" id="PTHR14905">
    <property type="entry name" value="NG37"/>
    <property type="match status" value="1"/>
</dbReference>
<dbReference type="Pfam" id="PF25106">
    <property type="entry name" value="VWA_4"/>
    <property type="match status" value="1"/>
</dbReference>
<proteinExistence type="predicted"/>
<protein>
    <submittedName>
        <fullName evidence="6">Protein G7c</fullName>
    </submittedName>
</protein>
<dbReference type="HOGENOM" id="CLU_509276_0_0_1"/>
<comment type="subcellular location">
    <subcellularLocation>
        <location evidence="1">Secreted</location>
    </subcellularLocation>
</comment>